<accession>A0AAE0JKB3</accession>
<dbReference type="Proteomes" id="UP001278500">
    <property type="component" value="Unassembled WGS sequence"/>
</dbReference>
<feature type="region of interest" description="Disordered" evidence="1">
    <location>
        <begin position="204"/>
        <end position="228"/>
    </location>
</feature>
<feature type="region of interest" description="Disordered" evidence="1">
    <location>
        <begin position="93"/>
        <end position="132"/>
    </location>
</feature>
<protein>
    <submittedName>
        <fullName evidence="3">Uncharacterized protein</fullName>
    </submittedName>
</protein>
<dbReference type="AlphaFoldDB" id="A0AAE0JKB3"/>
<evidence type="ECO:0000313" key="4">
    <source>
        <dbReference type="Proteomes" id="UP001278500"/>
    </source>
</evidence>
<keyword evidence="2" id="KW-0812">Transmembrane</keyword>
<name>A0AAE0JKB3_9PEZI</name>
<gene>
    <name evidence="3" type="ORF">B0H65DRAFT_567155</name>
</gene>
<keyword evidence="4" id="KW-1185">Reference proteome</keyword>
<evidence type="ECO:0000256" key="1">
    <source>
        <dbReference type="SAM" id="MobiDB-lite"/>
    </source>
</evidence>
<reference evidence="3" key="2">
    <citation type="submission" date="2023-06" db="EMBL/GenBank/DDBJ databases">
        <authorList>
            <consortium name="Lawrence Berkeley National Laboratory"/>
            <person name="Haridas S."/>
            <person name="Hensen N."/>
            <person name="Bonometti L."/>
            <person name="Westerberg I."/>
            <person name="Brannstrom I.O."/>
            <person name="Guillou S."/>
            <person name="Cros-Aarteil S."/>
            <person name="Calhoun S."/>
            <person name="Kuo A."/>
            <person name="Mondo S."/>
            <person name="Pangilinan J."/>
            <person name="Riley R."/>
            <person name="Labutti K."/>
            <person name="Andreopoulos B."/>
            <person name="Lipzen A."/>
            <person name="Chen C."/>
            <person name="Yanf M."/>
            <person name="Daum C."/>
            <person name="Ng V."/>
            <person name="Clum A."/>
            <person name="Steindorff A."/>
            <person name="Ohm R."/>
            <person name="Martin F."/>
            <person name="Silar P."/>
            <person name="Natvig D."/>
            <person name="Lalanne C."/>
            <person name="Gautier V."/>
            <person name="Ament-Velasquez S.L."/>
            <person name="Kruys A."/>
            <person name="Hutchinson M.I."/>
            <person name="Powell A.J."/>
            <person name="Barry K."/>
            <person name="Miller A.N."/>
            <person name="Grigoriev I.V."/>
            <person name="Debuchy R."/>
            <person name="Gladieux P."/>
            <person name="Thoren M.H."/>
            <person name="Johannesson H."/>
        </authorList>
    </citation>
    <scope>NUCLEOTIDE SEQUENCE</scope>
    <source>
        <strain evidence="3">CBS 560.94</strain>
    </source>
</reference>
<feature type="transmembrane region" description="Helical" evidence="2">
    <location>
        <begin position="6"/>
        <end position="25"/>
    </location>
</feature>
<keyword evidence="2" id="KW-1133">Transmembrane helix</keyword>
<evidence type="ECO:0000256" key="2">
    <source>
        <dbReference type="SAM" id="Phobius"/>
    </source>
</evidence>
<sequence length="434" mass="47981">MSRRLSHIIPALLLLLLVYWLCLWVKMDKSLRLTGTPVRVNIGGGVAGDAAGNGTNCITAAAATTEPVTTADVPAEITGAAAAAVAVAAAAEKPDKAEKTGKAEEKTEEVGDKKKQKKEKKEKEEAAEEKAAAKDVVAWWKQMAVKPLQWVISVIAFPLYKRSGSRSDTSPGRRSLRLPTGALVPNLKSTSISKMEEATTNMRGGARFNDPVIMKPPPETPTTGNRAQRDELPEDFFDFDFDFAAEDMIPRMAQPNTTNSQELRKVLGHTELPQGFRGWLSRNPMLVLCWFLTFTVGIPLRYAVHHDACLATKTTLSHLLLASSAFDNNNLASSLARIFSSSRALTLARWLRYAAPSWGKNGDLSTPMYEDVARTWTYFNHACSGALIQKNNSTVSRYPDQKPSAQNPLCRAICTRLLRRLRRYFVKWKFTIRG</sequence>
<reference evidence="3" key="1">
    <citation type="journal article" date="2023" name="Mol. Phylogenet. Evol.">
        <title>Genome-scale phylogeny and comparative genomics of the fungal order Sordariales.</title>
        <authorList>
            <person name="Hensen N."/>
            <person name="Bonometti L."/>
            <person name="Westerberg I."/>
            <person name="Brannstrom I.O."/>
            <person name="Guillou S."/>
            <person name="Cros-Aarteil S."/>
            <person name="Calhoun S."/>
            <person name="Haridas S."/>
            <person name="Kuo A."/>
            <person name="Mondo S."/>
            <person name="Pangilinan J."/>
            <person name="Riley R."/>
            <person name="LaButti K."/>
            <person name="Andreopoulos B."/>
            <person name="Lipzen A."/>
            <person name="Chen C."/>
            <person name="Yan M."/>
            <person name="Daum C."/>
            <person name="Ng V."/>
            <person name="Clum A."/>
            <person name="Steindorff A."/>
            <person name="Ohm R.A."/>
            <person name="Martin F."/>
            <person name="Silar P."/>
            <person name="Natvig D.O."/>
            <person name="Lalanne C."/>
            <person name="Gautier V."/>
            <person name="Ament-Velasquez S.L."/>
            <person name="Kruys A."/>
            <person name="Hutchinson M.I."/>
            <person name="Powell A.J."/>
            <person name="Barry K."/>
            <person name="Miller A.N."/>
            <person name="Grigoriev I.V."/>
            <person name="Debuchy R."/>
            <person name="Gladieux P."/>
            <person name="Hiltunen Thoren M."/>
            <person name="Johannesson H."/>
        </authorList>
    </citation>
    <scope>NUCLEOTIDE SEQUENCE</scope>
    <source>
        <strain evidence="3">CBS 560.94</strain>
    </source>
</reference>
<organism evidence="3 4">
    <name type="scientific">Neurospora tetraspora</name>
    <dbReference type="NCBI Taxonomy" id="94610"/>
    <lineage>
        <taxon>Eukaryota</taxon>
        <taxon>Fungi</taxon>
        <taxon>Dikarya</taxon>
        <taxon>Ascomycota</taxon>
        <taxon>Pezizomycotina</taxon>
        <taxon>Sordariomycetes</taxon>
        <taxon>Sordariomycetidae</taxon>
        <taxon>Sordariales</taxon>
        <taxon>Sordariaceae</taxon>
        <taxon>Neurospora</taxon>
    </lineage>
</organism>
<comment type="caution">
    <text evidence="3">The sequence shown here is derived from an EMBL/GenBank/DDBJ whole genome shotgun (WGS) entry which is preliminary data.</text>
</comment>
<proteinExistence type="predicted"/>
<dbReference type="RefSeq" id="XP_062683842.1">
    <property type="nucleotide sequence ID" value="XM_062830354.1"/>
</dbReference>
<dbReference type="EMBL" id="JAUEPP010000002">
    <property type="protein sequence ID" value="KAK3350547.1"/>
    <property type="molecule type" value="Genomic_DNA"/>
</dbReference>
<keyword evidence="2" id="KW-0472">Membrane</keyword>
<evidence type="ECO:0000313" key="3">
    <source>
        <dbReference type="EMBL" id="KAK3350547.1"/>
    </source>
</evidence>
<dbReference type="GeneID" id="87867508"/>